<protein>
    <submittedName>
        <fullName evidence="2">Uncharacterized protein</fullName>
    </submittedName>
</protein>
<feature type="transmembrane region" description="Helical" evidence="1">
    <location>
        <begin position="6"/>
        <end position="26"/>
    </location>
</feature>
<keyword evidence="1" id="KW-0472">Membrane</keyword>
<comment type="caution">
    <text evidence="2">The sequence shown here is derived from an EMBL/GenBank/DDBJ whole genome shotgun (WGS) entry which is preliminary data.</text>
</comment>
<gene>
    <name evidence="2" type="ORF">VB264_16350</name>
</gene>
<keyword evidence="3" id="KW-1185">Reference proteome</keyword>
<accession>A0ABU5QSK9</accession>
<organism evidence="2 3">
    <name type="scientific">Arcicella aquatica</name>
    <dbReference type="NCBI Taxonomy" id="217141"/>
    <lineage>
        <taxon>Bacteria</taxon>
        <taxon>Pseudomonadati</taxon>
        <taxon>Bacteroidota</taxon>
        <taxon>Cytophagia</taxon>
        <taxon>Cytophagales</taxon>
        <taxon>Flectobacillaceae</taxon>
        <taxon>Arcicella</taxon>
    </lineage>
</organism>
<keyword evidence="1" id="KW-0812">Transmembrane</keyword>
<evidence type="ECO:0000313" key="2">
    <source>
        <dbReference type="EMBL" id="MEA5259371.1"/>
    </source>
</evidence>
<dbReference type="Proteomes" id="UP001304671">
    <property type="component" value="Unassembled WGS sequence"/>
</dbReference>
<dbReference type="EMBL" id="JAYFUL010000029">
    <property type="protein sequence ID" value="MEA5259371.1"/>
    <property type="molecule type" value="Genomic_DNA"/>
</dbReference>
<keyword evidence="1" id="KW-1133">Transmembrane helix</keyword>
<reference evidence="2 3" key="1">
    <citation type="submission" date="2023-12" db="EMBL/GenBank/DDBJ databases">
        <title>Novel species of the genus Arcicella isolated from rivers.</title>
        <authorList>
            <person name="Lu H."/>
        </authorList>
    </citation>
    <scope>NUCLEOTIDE SEQUENCE [LARGE SCALE GENOMIC DNA]</scope>
    <source>
        <strain evidence="2 3">LMG 21963</strain>
    </source>
</reference>
<evidence type="ECO:0000256" key="1">
    <source>
        <dbReference type="SAM" id="Phobius"/>
    </source>
</evidence>
<proteinExistence type="predicted"/>
<dbReference type="RefSeq" id="WP_323250927.1">
    <property type="nucleotide sequence ID" value="NZ_JAYFUL010000029.1"/>
</dbReference>
<name>A0ABU5QSK9_9BACT</name>
<evidence type="ECO:0000313" key="3">
    <source>
        <dbReference type="Proteomes" id="UP001304671"/>
    </source>
</evidence>
<sequence>MDIYEYIILLFFSSWLVLTVIFHFPLTGNYKLRIKDPFGIIPDWRFFCPTPIKNNYHILCREFLSNGESAAWREIQIIPPRRLLDAVWNPGRKTRKSFLDITIELANVATTNRDQENVIVGSIAYLTILNYVTQANNNDKCLFIQFALMTSCSINKLEKSELLLLSKLHLIKDEHPTRNT</sequence>